<comment type="caution">
    <text evidence="3">The sequence shown here is derived from an EMBL/GenBank/DDBJ whole genome shotgun (WGS) entry which is preliminary data.</text>
</comment>
<keyword evidence="2" id="KW-1133">Transmembrane helix</keyword>
<sequence>MKIGAISKKRTKNVLYKEKITEFEVFQTIVNVLYSTCGFDKKNKKEQQEENQIVVLKIFRSIKRTERGGRTIRNTRIRKFRQKNKGLMIGMKIAALWYAIIVVLHMAIPTNALFIDQATNENSFKAGTWWDKSKLKFVKPYDDCDCKSINAYIENMGEGDMIKDSKFEVYQFSSHNFYSMKDGHFRLDDDVVEKIDSQIIKKVHTGVIEKMDANDPKQKLSFEPENSGVYIFVAYQHPKKPIQSPFEIKIDEIPVAISMPIVFKECRNSNEKDEKEEHNEKDDKDKKEANREEDDKKKEAVKEEENKPVTEEKQEIKPSDKMENNQEKEKEQPQEKEPETEKEPKPEPKENPVKELETPKRNEKDIEVKSNEQNVNSEPGGNP</sequence>
<feature type="region of interest" description="Disordered" evidence="1">
    <location>
        <begin position="268"/>
        <end position="383"/>
    </location>
</feature>
<dbReference type="EMBL" id="QVTD01000003">
    <property type="protein sequence ID" value="RFU65367.1"/>
    <property type="molecule type" value="Genomic_DNA"/>
</dbReference>
<keyword evidence="4" id="KW-1185">Reference proteome</keyword>
<dbReference type="AlphaFoldDB" id="A0A372LGF7"/>
<feature type="compositionally biased region" description="Basic and acidic residues" evidence="1">
    <location>
        <begin position="268"/>
        <end position="370"/>
    </location>
</feature>
<accession>A0A372LGF7</accession>
<evidence type="ECO:0008006" key="5">
    <source>
        <dbReference type="Google" id="ProtNLM"/>
    </source>
</evidence>
<feature type="compositionally biased region" description="Polar residues" evidence="1">
    <location>
        <begin position="371"/>
        <end position="383"/>
    </location>
</feature>
<evidence type="ECO:0000256" key="2">
    <source>
        <dbReference type="SAM" id="Phobius"/>
    </source>
</evidence>
<feature type="transmembrane region" description="Helical" evidence="2">
    <location>
        <begin position="86"/>
        <end position="108"/>
    </location>
</feature>
<keyword evidence="2" id="KW-0812">Transmembrane</keyword>
<protein>
    <recommendedName>
        <fullName evidence="5">Amyloid fiber anchoring/assembly protein TapA</fullName>
    </recommendedName>
</protein>
<evidence type="ECO:0000313" key="4">
    <source>
        <dbReference type="Proteomes" id="UP000262939"/>
    </source>
</evidence>
<evidence type="ECO:0000256" key="1">
    <source>
        <dbReference type="SAM" id="MobiDB-lite"/>
    </source>
</evidence>
<dbReference type="Proteomes" id="UP000262939">
    <property type="component" value="Unassembled WGS sequence"/>
</dbReference>
<keyword evidence="2" id="KW-0472">Membrane</keyword>
<reference evidence="3 4" key="1">
    <citation type="submission" date="2018-08" db="EMBL/GenBank/DDBJ databases">
        <title>Bacillus chawlae sp. nov., Bacillus glennii sp. nov., and Bacillus saganii sp. nov. Isolated from the Vehicle Assembly Building at Kennedy Space Center where the Viking Spacecraft were Assembled.</title>
        <authorList>
            <person name="Seuylemezian A."/>
            <person name="Vaishampayan P."/>
        </authorList>
    </citation>
    <scope>NUCLEOTIDE SEQUENCE [LARGE SCALE GENOMIC DNA]</scope>
    <source>
        <strain evidence="3 4">V44-8</strain>
    </source>
</reference>
<evidence type="ECO:0000313" key="3">
    <source>
        <dbReference type="EMBL" id="RFU65367.1"/>
    </source>
</evidence>
<proteinExistence type="predicted"/>
<organism evidence="3 4">
    <name type="scientific">Peribacillus glennii</name>
    <dbReference type="NCBI Taxonomy" id="2303991"/>
    <lineage>
        <taxon>Bacteria</taxon>
        <taxon>Bacillati</taxon>
        <taxon>Bacillota</taxon>
        <taxon>Bacilli</taxon>
        <taxon>Bacillales</taxon>
        <taxon>Bacillaceae</taxon>
        <taxon>Peribacillus</taxon>
    </lineage>
</organism>
<gene>
    <name evidence="3" type="ORF">D0466_05595</name>
</gene>
<name>A0A372LGF7_9BACI</name>